<comment type="caution">
    <text evidence="3">The sequence shown here is derived from an EMBL/GenBank/DDBJ whole genome shotgun (WGS) entry which is preliminary data.</text>
</comment>
<accession>A0A9D1UZ08</accession>
<dbReference type="Pfam" id="PF09471">
    <property type="entry name" value="Peptidase_M64"/>
    <property type="match status" value="1"/>
</dbReference>
<dbReference type="InterPro" id="IPR024361">
    <property type="entry name" value="BACON"/>
</dbReference>
<keyword evidence="1" id="KW-0732">Signal</keyword>
<evidence type="ECO:0000259" key="2">
    <source>
        <dbReference type="Pfam" id="PF13004"/>
    </source>
</evidence>
<dbReference type="InterPro" id="IPR013783">
    <property type="entry name" value="Ig-like_fold"/>
</dbReference>
<dbReference type="Proteomes" id="UP000824202">
    <property type="component" value="Unassembled WGS sequence"/>
</dbReference>
<dbReference type="CDD" id="cd14948">
    <property type="entry name" value="BACON"/>
    <property type="match status" value="2"/>
</dbReference>
<dbReference type="Gene3D" id="2.60.40.10">
    <property type="entry name" value="Immunoglobulins"/>
    <property type="match status" value="2"/>
</dbReference>
<feature type="signal peptide" evidence="1">
    <location>
        <begin position="1"/>
        <end position="21"/>
    </location>
</feature>
<evidence type="ECO:0000313" key="3">
    <source>
        <dbReference type="EMBL" id="HIX03002.1"/>
    </source>
</evidence>
<protein>
    <recommendedName>
        <fullName evidence="2">BACON domain-containing protein</fullName>
    </recommendedName>
</protein>
<dbReference type="PROSITE" id="PS51257">
    <property type="entry name" value="PROKAR_LIPOPROTEIN"/>
    <property type="match status" value="1"/>
</dbReference>
<feature type="domain" description="BACON" evidence="2">
    <location>
        <begin position="142"/>
        <end position="197"/>
    </location>
</feature>
<dbReference type="InterPro" id="IPR024079">
    <property type="entry name" value="MetalloPept_cat_dom_sf"/>
</dbReference>
<evidence type="ECO:0000256" key="1">
    <source>
        <dbReference type="SAM" id="SignalP"/>
    </source>
</evidence>
<feature type="domain" description="BACON" evidence="2">
    <location>
        <begin position="57"/>
        <end position="113"/>
    </location>
</feature>
<reference evidence="3" key="1">
    <citation type="journal article" date="2021" name="PeerJ">
        <title>Extensive microbial diversity within the chicken gut microbiome revealed by metagenomics and culture.</title>
        <authorList>
            <person name="Gilroy R."/>
            <person name="Ravi A."/>
            <person name="Getino M."/>
            <person name="Pursley I."/>
            <person name="Horton D.L."/>
            <person name="Alikhan N.F."/>
            <person name="Baker D."/>
            <person name="Gharbi K."/>
            <person name="Hall N."/>
            <person name="Watson M."/>
            <person name="Adriaenssens E.M."/>
            <person name="Foster-Nyarko E."/>
            <person name="Jarju S."/>
            <person name="Secka A."/>
            <person name="Antonio M."/>
            <person name="Oren A."/>
            <person name="Chaudhuri R.R."/>
            <person name="La Ragione R."/>
            <person name="Hildebrand F."/>
            <person name="Pallen M.J."/>
        </authorList>
    </citation>
    <scope>NUCLEOTIDE SEQUENCE</scope>
    <source>
        <strain evidence="3">23274</strain>
    </source>
</reference>
<sequence length="538" mass="60164">MRTKLRHVLQIALASFFFATACSEEESAPPVLEVHPSSITMNHREGSTVLAINGNVEWNLQSNRSWCVPEQLSGNGEAMVTILIQENTNDTDRNAKLVVTGGNLTREIQVTQSGISASIDSTYLYFPAEGGEKQFTIYANREWEIVNSNDWLHFTPESGQDTSQVTVKTDANTGYEPRSAIINIQCGSINRQIAIEQGGIPLDAYADGEVRLYDENDAGNPVKIVFMGDGFTQEDLAKGGAYDQAMEEAIDAFFSTEPYPTYRDYFAPYIVYAESEERGISMFRKEGDKEIYTSEKSTAFKVRKENGYSTLMNGDLNKIWEYAHKVPGLEDTKTTIVVVSNSTPYAGTCYHWGDGRTVSLIPMNRDANPPGGFDHLITHESAGHGFGRLDDEYSGYGYGTLPESEAQALANHHKSGQFWNVTAVRDTAEVYWSAFIGREGYEHVGFYEGAHLYDFGVWRCEQYSCMINNIHYFSVASRMAIVERLKTIAGETFDLEDFISKDKQKAPTTDQLNGSYTMPLYQYPPATPPIFVDEGVRR</sequence>
<organism evidence="3 4">
    <name type="scientific">Candidatus Odoribacter faecigallinarum</name>
    <dbReference type="NCBI Taxonomy" id="2838706"/>
    <lineage>
        <taxon>Bacteria</taxon>
        <taxon>Pseudomonadati</taxon>
        <taxon>Bacteroidota</taxon>
        <taxon>Bacteroidia</taxon>
        <taxon>Bacteroidales</taxon>
        <taxon>Odoribacteraceae</taxon>
        <taxon>Odoribacter</taxon>
    </lineage>
</organism>
<dbReference type="InterPro" id="IPR019026">
    <property type="entry name" value="Peptidase_M64_IgA"/>
</dbReference>
<dbReference type="GO" id="GO:0008237">
    <property type="term" value="F:metallopeptidase activity"/>
    <property type="evidence" value="ECO:0007669"/>
    <property type="project" value="InterPro"/>
</dbReference>
<name>A0A9D1UZ08_9BACT</name>
<dbReference type="Gene3D" id="3.40.390.10">
    <property type="entry name" value="Collagenase (Catalytic Domain)"/>
    <property type="match status" value="1"/>
</dbReference>
<dbReference type="Pfam" id="PF13004">
    <property type="entry name" value="BACON"/>
    <property type="match status" value="2"/>
</dbReference>
<reference evidence="3" key="2">
    <citation type="submission" date="2021-04" db="EMBL/GenBank/DDBJ databases">
        <authorList>
            <person name="Gilroy R."/>
        </authorList>
    </citation>
    <scope>NUCLEOTIDE SEQUENCE</scope>
    <source>
        <strain evidence="3">23274</strain>
    </source>
</reference>
<gene>
    <name evidence="3" type="ORF">H9863_02645</name>
</gene>
<evidence type="ECO:0000313" key="4">
    <source>
        <dbReference type="Proteomes" id="UP000824202"/>
    </source>
</evidence>
<dbReference type="AlphaFoldDB" id="A0A9D1UZ08"/>
<proteinExistence type="predicted"/>
<dbReference type="EMBL" id="DXFT01000054">
    <property type="protein sequence ID" value="HIX03002.1"/>
    <property type="molecule type" value="Genomic_DNA"/>
</dbReference>
<feature type="chain" id="PRO_5038372010" description="BACON domain-containing protein" evidence="1">
    <location>
        <begin position="22"/>
        <end position="538"/>
    </location>
</feature>